<dbReference type="NCBIfam" id="NF004836">
    <property type="entry name" value="PRK06186.1"/>
    <property type="match status" value="1"/>
</dbReference>
<evidence type="ECO:0000256" key="3">
    <source>
        <dbReference type="ARBA" id="ARBA00012291"/>
    </source>
</evidence>
<dbReference type="EMBL" id="CP145723">
    <property type="protein sequence ID" value="WWM68620.1"/>
    <property type="molecule type" value="Genomic_DNA"/>
</dbReference>
<dbReference type="EC" id="6.3.4.2" evidence="3"/>
<reference evidence="11 12" key="1">
    <citation type="submission" date="2024-02" db="EMBL/GenBank/DDBJ databases">
        <title>The whole genome sequence of Pseudomonas benzopyrenica MLY92.</title>
        <authorList>
            <person name="Liu Y."/>
        </authorList>
    </citation>
    <scope>NUCLEOTIDE SEQUENCE [LARGE SCALE GENOMIC DNA]</scope>
    <source>
        <strain evidence="11 12">MLY92</strain>
    </source>
</reference>
<evidence type="ECO:0000256" key="5">
    <source>
        <dbReference type="ARBA" id="ARBA00022741"/>
    </source>
</evidence>
<dbReference type="SUPFAM" id="SSF52317">
    <property type="entry name" value="Class I glutamine amidotransferase-like"/>
    <property type="match status" value="1"/>
</dbReference>
<keyword evidence="7" id="KW-0315">Glutamine amidotransferase</keyword>
<dbReference type="InterPro" id="IPR029062">
    <property type="entry name" value="Class_I_gatase-like"/>
</dbReference>
<gene>
    <name evidence="11" type="ORF">V6W80_10230</name>
</gene>
<sequence length="234" mass="25491">MTSYEIVLLGDQDASIVAHQAIPQALALTARALGITLRSRWLPSVAADGALAECDGLWCVPGSPYRNRDGVLASIRTARERRIPFLGTCGGLQYALLEYAHAVLGWTDAAHAEEDPLTSRALLAPLSCARIEYHNELRLEPGSRLAEGEGGLRAQASYHCRFGVNPEYLPALLAAGWRVLAWDEEEVPVAFELATQPCHFGTLYQPEREALTGRVPAAVRAWLEAVVAARRLQP</sequence>
<evidence type="ECO:0000256" key="2">
    <source>
        <dbReference type="ARBA" id="ARBA00007533"/>
    </source>
</evidence>
<feature type="domain" description="Glutamine amidotransferase" evidence="10">
    <location>
        <begin position="24"/>
        <end position="207"/>
    </location>
</feature>
<keyword evidence="6" id="KW-0067">ATP-binding</keyword>
<keyword evidence="8" id="KW-0665">Pyrimidine biosynthesis</keyword>
<evidence type="ECO:0000313" key="12">
    <source>
        <dbReference type="Proteomes" id="UP001372714"/>
    </source>
</evidence>
<dbReference type="InterPro" id="IPR004468">
    <property type="entry name" value="CTP_synthase"/>
</dbReference>
<evidence type="ECO:0000256" key="4">
    <source>
        <dbReference type="ARBA" id="ARBA00022598"/>
    </source>
</evidence>
<dbReference type="RefSeq" id="WP_338546907.1">
    <property type="nucleotide sequence ID" value="NZ_CP145723.1"/>
</dbReference>
<dbReference type="PANTHER" id="PTHR11550:SF0">
    <property type="entry name" value="CTP SYNTHASE-RELATED"/>
    <property type="match status" value="1"/>
</dbReference>
<dbReference type="InterPro" id="IPR017926">
    <property type="entry name" value="GATASE"/>
</dbReference>
<evidence type="ECO:0000256" key="1">
    <source>
        <dbReference type="ARBA" id="ARBA00005171"/>
    </source>
</evidence>
<comment type="similarity">
    <text evidence="2">Belongs to the CTP synthase family.</text>
</comment>
<keyword evidence="4" id="KW-0436">Ligase</keyword>
<dbReference type="Proteomes" id="UP001372714">
    <property type="component" value="Chromosome"/>
</dbReference>
<dbReference type="PANTHER" id="PTHR11550">
    <property type="entry name" value="CTP SYNTHASE"/>
    <property type="match status" value="1"/>
</dbReference>
<comment type="pathway">
    <text evidence="1">Pyrimidine metabolism; CTP biosynthesis via de novo pathway; CTP from UDP: step 2/2.</text>
</comment>
<keyword evidence="12" id="KW-1185">Reference proteome</keyword>
<proteinExistence type="inferred from homology"/>
<evidence type="ECO:0000256" key="6">
    <source>
        <dbReference type="ARBA" id="ARBA00022840"/>
    </source>
</evidence>
<name>A0ABZ2FVD1_9PSED</name>
<dbReference type="Pfam" id="PF00117">
    <property type="entry name" value="GATase"/>
    <property type="match status" value="1"/>
</dbReference>
<protein>
    <recommendedName>
        <fullName evidence="3">CTP synthase (glutamine hydrolyzing)</fullName>
        <ecNumber evidence="3">6.3.4.2</ecNumber>
    </recommendedName>
</protein>
<organism evidence="11 12">
    <name type="scientific">Pseudomonas benzopyrenica</name>
    <dbReference type="NCBI Taxonomy" id="2993566"/>
    <lineage>
        <taxon>Bacteria</taxon>
        <taxon>Pseudomonadati</taxon>
        <taxon>Pseudomonadota</taxon>
        <taxon>Gammaproteobacteria</taxon>
        <taxon>Pseudomonadales</taxon>
        <taxon>Pseudomonadaceae</taxon>
        <taxon>Pseudomonas</taxon>
    </lineage>
</organism>
<evidence type="ECO:0000256" key="9">
    <source>
        <dbReference type="ARBA" id="ARBA00047781"/>
    </source>
</evidence>
<keyword evidence="5" id="KW-0547">Nucleotide-binding</keyword>
<comment type="catalytic activity">
    <reaction evidence="9">
        <text>UTP + L-glutamine + ATP + H2O = CTP + L-glutamate + ADP + phosphate + 2 H(+)</text>
        <dbReference type="Rhea" id="RHEA:26426"/>
        <dbReference type="ChEBI" id="CHEBI:15377"/>
        <dbReference type="ChEBI" id="CHEBI:15378"/>
        <dbReference type="ChEBI" id="CHEBI:29985"/>
        <dbReference type="ChEBI" id="CHEBI:30616"/>
        <dbReference type="ChEBI" id="CHEBI:37563"/>
        <dbReference type="ChEBI" id="CHEBI:43474"/>
        <dbReference type="ChEBI" id="CHEBI:46398"/>
        <dbReference type="ChEBI" id="CHEBI:58359"/>
        <dbReference type="ChEBI" id="CHEBI:456216"/>
        <dbReference type="EC" id="6.3.4.2"/>
    </reaction>
</comment>
<dbReference type="Gene3D" id="3.40.50.880">
    <property type="match status" value="1"/>
</dbReference>
<evidence type="ECO:0000256" key="7">
    <source>
        <dbReference type="ARBA" id="ARBA00022962"/>
    </source>
</evidence>
<evidence type="ECO:0000256" key="8">
    <source>
        <dbReference type="ARBA" id="ARBA00022975"/>
    </source>
</evidence>
<accession>A0ABZ2FVD1</accession>
<evidence type="ECO:0000313" key="11">
    <source>
        <dbReference type="EMBL" id="WWM68620.1"/>
    </source>
</evidence>
<evidence type="ECO:0000259" key="10">
    <source>
        <dbReference type="Pfam" id="PF00117"/>
    </source>
</evidence>